<protein>
    <recommendedName>
        <fullName evidence="13">Cytochrome c oxidase polypeptide VIa</fullName>
    </recommendedName>
</protein>
<evidence type="ECO:0000313" key="11">
    <source>
        <dbReference type="EMBL" id="GMR63188.1"/>
    </source>
</evidence>
<dbReference type="AlphaFoldDB" id="A0AAN4ZHW4"/>
<dbReference type="Proteomes" id="UP001328107">
    <property type="component" value="Unassembled WGS sequence"/>
</dbReference>
<accession>A0AAN4ZHW4</accession>
<evidence type="ECO:0000313" key="8">
    <source>
        <dbReference type="EMBL" id="GMR38698.1"/>
    </source>
</evidence>
<comment type="similarity">
    <text evidence="6">Belongs to the cytochrome c oxidase subunit 6A family.</text>
</comment>
<dbReference type="EMBL" id="BTRK01000011">
    <property type="protein sequence ID" value="GMR63188.1"/>
    <property type="molecule type" value="Genomic_DNA"/>
</dbReference>
<feature type="transmembrane region" description="Helical" evidence="7">
    <location>
        <begin position="17"/>
        <end position="34"/>
    </location>
</feature>
<keyword evidence="7" id="KW-1133">Transmembrane helix</keyword>
<dbReference type="EMBL" id="BTRK01000002">
    <property type="protein sequence ID" value="GMR38731.1"/>
    <property type="molecule type" value="Genomic_DNA"/>
</dbReference>
<evidence type="ECO:0000256" key="1">
    <source>
        <dbReference type="ARBA" id="ARBA00004273"/>
    </source>
</evidence>
<evidence type="ECO:0000256" key="6">
    <source>
        <dbReference type="RuleBase" id="RU004396"/>
    </source>
</evidence>
<reference evidence="12" key="1">
    <citation type="submission" date="2022-10" db="EMBL/GenBank/DDBJ databases">
        <title>Genome assembly of Pristionchus species.</title>
        <authorList>
            <person name="Yoshida K."/>
            <person name="Sommer R.J."/>
        </authorList>
    </citation>
    <scope>NUCLEOTIDE SEQUENCE [LARGE SCALE GENOMIC DNA]</scope>
    <source>
        <strain evidence="12">RS5460</strain>
    </source>
</reference>
<evidence type="ECO:0000256" key="4">
    <source>
        <dbReference type="ARBA" id="ARBA00023128"/>
    </source>
</evidence>
<dbReference type="PANTHER" id="PTHR11504">
    <property type="entry name" value="CYTOCHROME C OXIDASE POLYPEPTIDE VIA"/>
    <property type="match status" value="1"/>
</dbReference>
<reference evidence="8" key="2">
    <citation type="submission" date="2023-06" db="EMBL/GenBank/DDBJ databases">
        <title>Genome assembly of Pristionchus species.</title>
        <authorList>
            <person name="Yoshida K."/>
            <person name="Sommer R.J."/>
        </authorList>
    </citation>
    <scope>NUCLEOTIDE SEQUENCE</scope>
    <source>
        <strain evidence="8 12">RS5460</strain>
    </source>
</reference>
<evidence type="ECO:0000256" key="3">
    <source>
        <dbReference type="ARBA" id="ARBA00022946"/>
    </source>
</evidence>
<dbReference type="GO" id="GO:0030234">
    <property type="term" value="F:enzyme regulator activity"/>
    <property type="evidence" value="ECO:0007669"/>
    <property type="project" value="TreeGrafter"/>
</dbReference>
<dbReference type="EMBL" id="BTRK01000002">
    <property type="protein sequence ID" value="GMR38698.1"/>
    <property type="molecule type" value="Genomic_DNA"/>
</dbReference>
<dbReference type="GO" id="GO:0005743">
    <property type="term" value="C:mitochondrial inner membrane"/>
    <property type="evidence" value="ECO:0007669"/>
    <property type="project" value="UniProtKB-SubCell"/>
</dbReference>
<evidence type="ECO:0000313" key="12">
    <source>
        <dbReference type="Proteomes" id="UP001328107"/>
    </source>
</evidence>
<dbReference type="PANTHER" id="PTHR11504:SF0">
    <property type="entry name" value="CYTOCHROME C OXIDASE SUBUNIT"/>
    <property type="match status" value="1"/>
</dbReference>
<evidence type="ECO:0000313" key="10">
    <source>
        <dbReference type="EMBL" id="GMR51634.1"/>
    </source>
</evidence>
<evidence type="ECO:0000256" key="7">
    <source>
        <dbReference type="SAM" id="Phobius"/>
    </source>
</evidence>
<dbReference type="InterPro" id="IPR036418">
    <property type="entry name" value="Cyt_c_oxidase_su6a_sf"/>
</dbReference>
<feature type="non-terminal residue" evidence="8">
    <location>
        <position position="1"/>
    </location>
</feature>
<sequence>SGQLAPAEITITTWRKIFYVASLPCLALTMYAAFTDHAKHGRRQLALPQLYTLILLRLQPFPWGDGNHSLFHNKSEQYVPGVGFEEDRKHH</sequence>
<comment type="subcellular location">
    <subcellularLocation>
        <location evidence="1">Mitochondrion inner membrane</location>
    </subcellularLocation>
</comment>
<keyword evidence="2" id="KW-0999">Mitochondrion inner membrane</keyword>
<dbReference type="EMBL" id="BTRK01000005">
    <property type="protein sequence ID" value="GMR51634.1"/>
    <property type="molecule type" value="Genomic_DNA"/>
</dbReference>
<keyword evidence="7" id="KW-0812">Transmembrane</keyword>
<keyword evidence="5 7" id="KW-0472">Membrane</keyword>
<dbReference type="GO" id="GO:0006123">
    <property type="term" value="P:mitochondrial electron transport, cytochrome c to oxygen"/>
    <property type="evidence" value="ECO:0007669"/>
    <property type="project" value="TreeGrafter"/>
</dbReference>
<keyword evidence="3" id="KW-0809">Transit peptide</keyword>
<organism evidence="8 12">
    <name type="scientific">Pristionchus mayeri</name>
    <dbReference type="NCBI Taxonomy" id="1317129"/>
    <lineage>
        <taxon>Eukaryota</taxon>
        <taxon>Metazoa</taxon>
        <taxon>Ecdysozoa</taxon>
        <taxon>Nematoda</taxon>
        <taxon>Chromadorea</taxon>
        <taxon>Rhabditida</taxon>
        <taxon>Rhabditina</taxon>
        <taxon>Diplogasteromorpha</taxon>
        <taxon>Diplogasteroidea</taxon>
        <taxon>Neodiplogasteridae</taxon>
        <taxon>Pristionchus</taxon>
    </lineage>
</organism>
<comment type="caution">
    <text evidence="8">The sequence shown here is derived from an EMBL/GenBank/DDBJ whole genome shotgun (WGS) entry which is preliminary data.</text>
</comment>
<dbReference type="Pfam" id="PF02046">
    <property type="entry name" value="COX6A"/>
    <property type="match status" value="1"/>
</dbReference>
<evidence type="ECO:0000256" key="5">
    <source>
        <dbReference type="ARBA" id="ARBA00023136"/>
    </source>
</evidence>
<gene>
    <name evidence="8" type="ORF">PMAYCL1PPCAC_08893</name>
    <name evidence="9" type="ORF">PMAYCL1PPCAC_08926</name>
    <name evidence="10" type="ORF">PMAYCL1PPCAC_21829</name>
    <name evidence="11" type="ORF">PMAYCL1PPCAC_33383</name>
</gene>
<evidence type="ECO:0000313" key="9">
    <source>
        <dbReference type="EMBL" id="GMR38731.1"/>
    </source>
</evidence>
<name>A0AAN4ZHW4_9BILA</name>
<keyword evidence="12" id="KW-1185">Reference proteome</keyword>
<dbReference type="Gene3D" id="4.10.95.10">
    <property type="entry name" value="Cytochrome c oxidase, subunit VIa"/>
    <property type="match status" value="1"/>
</dbReference>
<keyword evidence="4" id="KW-0496">Mitochondrion</keyword>
<proteinExistence type="inferred from homology"/>
<dbReference type="InterPro" id="IPR001349">
    <property type="entry name" value="Cyt_c_oxidase_su6a"/>
</dbReference>
<dbReference type="SUPFAM" id="SSF81411">
    <property type="entry name" value="Mitochondrial cytochrome c oxidase subunit VIa"/>
    <property type="match status" value="1"/>
</dbReference>
<evidence type="ECO:0000256" key="2">
    <source>
        <dbReference type="ARBA" id="ARBA00022792"/>
    </source>
</evidence>
<evidence type="ECO:0008006" key="13">
    <source>
        <dbReference type="Google" id="ProtNLM"/>
    </source>
</evidence>